<organism evidence="2 3">
    <name type="scientific">Nitrospirillum amazonense</name>
    <dbReference type="NCBI Taxonomy" id="28077"/>
    <lineage>
        <taxon>Bacteria</taxon>
        <taxon>Pseudomonadati</taxon>
        <taxon>Pseudomonadota</taxon>
        <taxon>Alphaproteobacteria</taxon>
        <taxon>Rhodospirillales</taxon>
        <taxon>Azospirillaceae</taxon>
        <taxon>Nitrospirillum</taxon>
    </lineage>
</organism>
<dbReference type="OrthoDB" id="8369899at2"/>
<sequence>MTYRVVFAPEALEQLAALYHYIANAASPDIAARNTAAILSYCEGLSAHPCRGTIRDDVRPGLRITNYRKRAVIAFDIDADVVSIIGVFYGGQNYEIILQDETTDGGGEY</sequence>
<name>A0A560F1G9_9PROT</name>
<evidence type="ECO:0000313" key="3">
    <source>
        <dbReference type="Proteomes" id="UP000319859"/>
    </source>
</evidence>
<dbReference type="Pfam" id="PF05016">
    <property type="entry name" value="ParE_toxin"/>
    <property type="match status" value="1"/>
</dbReference>
<dbReference type="InterPro" id="IPR035093">
    <property type="entry name" value="RelE/ParE_toxin_dom_sf"/>
</dbReference>
<reference evidence="2 3" key="1">
    <citation type="submission" date="2019-06" db="EMBL/GenBank/DDBJ databases">
        <title>Genomic Encyclopedia of Type Strains, Phase IV (KMG-V): Genome sequencing to study the core and pangenomes of soil and plant-associated prokaryotes.</title>
        <authorList>
            <person name="Whitman W."/>
        </authorList>
    </citation>
    <scope>NUCLEOTIDE SEQUENCE [LARGE SCALE GENOMIC DNA]</scope>
    <source>
        <strain evidence="2 3">BR 11880</strain>
    </source>
</reference>
<evidence type="ECO:0000256" key="1">
    <source>
        <dbReference type="ARBA" id="ARBA00022649"/>
    </source>
</evidence>
<comment type="caution">
    <text evidence="2">The sequence shown here is derived from an EMBL/GenBank/DDBJ whole genome shotgun (WGS) entry which is preliminary data.</text>
</comment>
<dbReference type="InterPro" id="IPR007712">
    <property type="entry name" value="RelE/ParE_toxin"/>
</dbReference>
<dbReference type="RefSeq" id="WP_145751654.1">
    <property type="nucleotide sequence ID" value="NZ_VITN01000014.1"/>
</dbReference>
<protein>
    <submittedName>
        <fullName evidence="2">Plasmid stabilization system protein ParE</fullName>
    </submittedName>
</protein>
<gene>
    <name evidence="2" type="ORF">FBZ89_11465</name>
</gene>
<accession>A0A560F1G9</accession>
<evidence type="ECO:0000313" key="2">
    <source>
        <dbReference type="EMBL" id="TWB15472.1"/>
    </source>
</evidence>
<dbReference type="AlphaFoldDB" id="A0A560F1G9"/>
<keyword evidence="1" id="KW-1277">Toxin-antitoxin system</keyword>
<proteinExistence type="predicted"/>
<dbReference type="Proteomes" id="UP000319859">
    <property type="component" value="Unassembled WGS sequence"/>
</dbReference>
<dbReference type="Gene3D" id="3.30.2310.20">
    <property type="entry name" value="RelE-like"/>
    <property type="match status" value="1"/>
</dbReference>
<dbReference type="EMBL" id="VITN01000014">
    <property type="protein sequence ID" value="TWB15472.1"/>
    <property type="molecule type" value="Genomic_DNA"/>
</dbReference>